<dbReference type="Pfam" id="PF25496">
    <property type="entry name" value="URGCP"/>
    <property type="match status" value="1"/>
</dbReference>
<reference evidence="11" key="3">
    <citation type="submission" date="2025-08" db="UniProtKB">
        <authorList>
            <consortium name="Ensembl"/>
        </authorList>
    </citation>
    <scope>IDENTIFICATION</scope>
</reference>
<dbReference type="Pfam" id="PF25683">
    <property type="entry name" value="URGCP_GTPase"/>
    <property type="match status" value="1"/>
</dbReference>
<evidence type="ECO:0000256" key="4">
    <source>
        <dbReference type="ARBA" id="ARBA00008535"/>
    </source>
</evidence>
<dbReference type="InterPro" id="IPR030383">
    <property type="entry name" value="G_VLIG_dom"/>
</dbReference>
<accession>A0A3B1JQG8</accession>
<evidence type="ECO:0000313" key="12">
    <source>
        <dbReference type="Proteomes" id="UP000018467"/>
    </source>
</evidence>
<evidence type="ECO:0000256" key="7">
    <source>
        <dbReference type="ARBA" id="ARBA00023134"/>
    </source>
</evidence>
<dbReference type="SUPFAM" id="SSF52540">
    <property type="entry name" value="P-loop containing nucleoside triphosphate hydrolases"/>
    <property type="match status" value="1"/>
</dbReference>
<dbReference type="GO" id="GO:0005525">
    <property type="term" value="F:GTP binding"/>
    <property type="evidence" value="ECO:0007669"/>
    <property type="project" value="UniProtKB-KW"/>
</dbReference>
<dbReference type="InParanoid" id="A0A3B1JQG8"/>
<proteinExistence type="inferred from homology"/>
<dbReference type="Gene3D" id="3.40.50.300">
    <property type="entry name" value="P-loop containing nucleotide triphosphate hydrolases"/>
    <property type="match status" value="2"/>
</dbReference>
<evidence type="ECO:0000256" key="6">
    <source>
        <dbReference type="ARBA" id="ARBA00022741"/>
    </source>
</evidence>
<protein>
    <recommendedName>
        <fullName evidence="10">VLIG-type G domain-containing protein</fullName>
    </recommendedName>
</protein>
<evidence type="ECO:0000259" key="10">
    <source>
        <dbReference type="PROSITE" id="PS51717"/>
    </source>
</evidence>
<evidence type="ECO:0000256" key="2">
    <source>
        <dbReference type="ARBA" id="ARBA00004496"/>
    </source>
</evidence>
<dbReference type="InterPro" id="IPR058641">
    <property type="entry name" value="GVIN1_dom"/>
</dbReference>
<evidence type="ECO:0000256" key="8">
    <source>
        <dbReference type="ARBA" id="ARBA00023242"/>
    </source>
</evidence>
<dbReference type="AlphaFoldDB" id="A0A3B1JQG8"/>
<keyword evidence="9" id="KW-0175">Coiled coil</keyword>
<evidence type="ECO:0000256" key="5">
    <source>
        <dbReference type="ARBA" id="ARBA00022490"/>
    </source>
</evidence>
<comment type="subcellular location">
    <subcellularLocation>
        <location evidence="2">Cytoplasm</location>
    </subcellularLocation>
    <subcellularLocation>
        <location evidence="1">Nucleus</location>
    </subcellularLocation>
</comment>
<comment type="similarity">
    <text evidence="4">Belongs to the TRAFAC class TrmE-Era-EngA-EngB-Septin-like GTPase superfamily. AIG1/Toc34/Toc159-like paraseptin GTPase family. IAN subfamily.</text>
</comment>
<dbReference type="InterPro" id="IPR057365">
    <property type="entry name" value="URGCP"/>
</dbReference>
<keyword evidence="12" id="KW-1185">Reference proteome</keyword>
<dbReference type="Bgee" id="ENSAMXG00000038682">
    <property type="expression patterns" value="Expressed in mesonephros and 11 other cell types or tissues"/>
</dbReference>
<dbReference type="InterPro" id="IPR027417">
    <property type="entry name" value="P-loop_NTPase"/>
</dbReference>
<feature type="coiled-coil region" evidence="9">
    <location>
        <begin position="518"/>
        <end position="550"/>
    </location>
</feature>
<dbReference type="GeneTree" id="ENSGT00940000163472"/>
<organism evidence="11 12">
    <name type="scientific">Astyanax mexicanus</name>
    <name type="common">Blind cave fish</name>
    <name type="synonym">Astyanax fasciatus mexicanus</name>
    <dbReference type="NCBI Taxonomy" id="7994"/>
    <lineage>
        <taxon>Eukaryota</taxon>
        <taxon>Metazoa</taxon>
        <taxon>Chordata</taxon>
        <taxon>Craniata</taxon>
        <taxon>Vertebrata</taxon>
        <taxon>Euteleostomi</taxon>
        <taxon>Actinopterygii</taxon>
        <taxon>Neopterygii</taxon>
        <taxon>Teleostei</taxon>
        <taxon>Ostariophysi</taxon>
        <taxon>Characiformes</taxon>
        <taxon>Characoidei</taxon>
        <taxon>Acestrorhamphidae</taxon>
        <taxon>Acestrorhamphinae</taxon>
        <taxon>Astyanax</taxon>
    </lineage>
</organism>
<dbReference type="Pfam" id="PF25974">
    <property type="entry name" value="URGCP_9th"/>
    <property type="match status" value="1"/>
</dbReference>
<evidence type="ECO:0000256" key="1">
    <source>
        <dbReference type="ARBA" id="ARBA00004123"/>
    </source>
</evidence>
<keyword evidence="6" id="KW-0547">Nucleotide-binding</keyword>
<evidence type="ECO:0000256" key="9">
    <source>
        <dbReference type="SAM" id="Coils"/>
    </source>
</evidence>
<keyword evidence="5" id="KW-0963">Cytoplasm</keyword>
<feature type="domain" description="VLIG-type G" evidence="10">
    <location>
        <begin position="713"/>
        <end position="954"/>
    </location>
</feature>
<dbReference type="InterPro" id="IPR006703">
    <property type="entry name" value="G_AIG1"/>
</dbReference>
<dbReference type="Proteomes" id="UP000018467">
    <property type="component" value="Unassembled WGS sequence"/>
</dbReference>
<keyword evidence="7" id="KW-0342">GTP-binding</keyword>
<keyword evidence="8" id="KW-0539">Nucleus</keyword>
<dbReference type="Pfam" id="PF04548">
    <property type="entry name" value="AIG1"/>
    <property type="match status" value="1"/>
</dbReference>
<evidence type="ECO:0000256" key="3">
    <source>
        <dbReference type="ARBA" id="ARBA00006828"/>
    </source>
</evidence>
<dbReference type="PANTHER" id="PTHR22796:SF6">
    <property type="entry name" value="INTERFERON-INDUCED VERY LARGE GTPASE 1-RELATED"/>
    <property type="match status" value="1"/>
</dbReference>
<reference evidence="12" key="2">
    <citation type="journal article" date="2014" name="Nat. Commun.">
        <title>The cavefish genome reveals candidate genes for eye loss.</title>
        <authorList>
            <person name="McGaugh S.E."/>
            <person name="Gross J.B."/>
            <person name="Aken B."/>
            <person name="Blin M."/>
            <person name="Borowsky R."/>
            <person name="Chalopin D."/>
            <person name="Hinaux H."/>
            <person name="Jeffery W.R."/>
            <person name="Keene A."/>
            <person name="Ma L."/>
            <person name="Minx P."/>
            <person name="Murphy D."/>
            <person name="O'Quin K.E."/>
            <person name="Retaux S."/>
            <person name="Rohner N."/>
            <person name="Searle S.M."/>
            <person name="Stahl B.A."/>
            <person name="Tabin C."/>
            <person name="Volff J.N."/>
            <person name="Yoshizawa M."/>
            <person name="Warren W.C."/>
        </authorList>
    </citation>
    <scope>NUCLEOTIDE SEQUENCE [LARGE SCALE GENOMIC DNA]</scope>
    <source>
        <strain evidence="12">female</strain>
    </source>
</reference>
<sequence>MKTTRLTPEEKNTVELIQNFIPSHLLQNTWILFTRGDELEREGLSIEMFIEETEELKRVVQRFNNRYHVFNNITRNPDQVKGLIEKIKKRIGITSKCIPSIGEKTALRRKELLNRLGLGMNYNNKLTKGCFLEINTSSIQNKESKTEKYLVHTFMQRLLRIDYTAKHLSVKTEGPIPKSHHTAGKGSLFAKKKAENKENKPTQVHPMDVQMAVFHCSDHFLQQIMVSKLSQCQYAVPLLLPNPLTGNIEFPLWTIRQISKYWKTTDASGKVTSKTVPMYKAQTPMVAFFKIGSISSSKSQLMNRLINEKHDTFFHRDCPGSSRECLLMDGVVEIAWYLPSGKSTDHFSDCVAFCNLHGDSSINETQRKILTEMSSVNVALLPQLDESDNNMVIVQELFDGSKPLIVVLTDEDDEGEDDVCEIGERKYRVSLKGRNQSDVSVALREVIKNCLSEQPVTFSVEKIAEHSEMKVDEDNEDFQRGKKSAQEIMRLLKRENPSTVKEKYLPCQGKLWHDWCQKNKHLRRLKSETAEIEKSEKEEELNQIRRKQQNHGFSDFMGLFVGGLRSVSDTETMYFLKWTTILLNDFTLDICSVLLQEYDQKWSETLALKRTDKETSEKLKTEQLNLEKISNKLNFAPFGLEHMLREMGQIYEASVSERREDRVKDGDLSYLPELAAELMISGNPMELMDGDAAHVPLVWVSAVLDKVIRKLGDQRVFVLSVLGIQSSGKSTMLNAMFGLQFAVSAGRCTRGAFMQLVKVSEEMKGELKFDYILVVDTEGLRALELAGKDTLHHDNELATFVLGLGNMTLINIFGENPSEIQDILQIVVQAFMRMKKVRLNPSCVFVHQNVTDVAAGEKIMEGRRRLQEKLDEMTKLAAKDEVYDAECFSDIIAFDVQKDVKYFSQLWEGSPPMAPPNPRYSENVQELKRDIVSRASKTNCMKLSQFQQRVKDLWEAVLNENFVFSFRNTLEISVYRKLEVEYEKWTWSLRSAMLSIEDKMLNRISSGKVETVGKEELMREMSEALQKVQTAFKKYFEEDSEKQTLIRWKNRFEKQIQHVHDDLVDEAKRKLDENIKQKNIRKNLDKQLKNHENPL</sequence>
<dbReference type="GO" id="GO:0005737">
    <property type="term" value="C:cytoplasm"/>
    <property type="evidence" value="ECO:0007669"/>
    <property type="project" value="UniProtKB-SubCell"/>
</dbReference>
<dbReference type="Ensembl" id="ENSAMXT00000055684.1">
    <property type="protein sequence ID" value="ENSAMXP00000044080.1"/>
    <property type="gene ID" value="ENSAMXG00000038682.1"/>
</dbReference>
<evidence type="ECO:0000313" key="11">
    <source>
        <dbReference type="Ensembl" id="ENSAMXP00000044080.1"/>
    </source>
</evidence>
<dbReference type="PROSITE" id="PS51717">
    <property type="entry name" value="G_VLIG"/>
    <property type="match status" value="1"/>
</dbReference>
<name>A0A3B1JQG8_ASTMX</name>
<reference evidence="12" key="1">
    <citation type="submission" date="2013-03" db="EMBL/GenBank/DDBJ databases">
        <authorList>
            <person name="Jeffery W."/>
            <person name="Warren W."/>
            <person name="Wilson R.K."/>
        </authorList>
    </citation>
    <scope>NUCLEOTIDE SEQUENCE</scope>
    <source>
        <strain evidence="12">female</strain>
    </source>
</reference>
<reference evidence="11" key="4">
    <citation type="submission" date="2025-09" db="UniProtKB">
        <authorList>
            <consortium name="Ensembl"/>
        </authorList>
    </citation>
    <scope>IDENTIFICATION</scope>
</reference>
<dbReference type="PANTHER" id="PTHR22796">
    <property type="entry name" value="URG4-RELATED"/>
    <property type="match status" value="1"/>
</dbReference>
<comment type="similarity">
    <text evidence="3">Belongs to the TRAFAC class dynamin-like GTPase superfamily. Very large inducible GTPase (VLIG) family.</text>
</comment>
<dbReference type="STRING" id="7994.ENSAMXP00000044080"/>
<dbReference type="GO" id="GO:0005634">
    <property type="term" value="C:nucleus"/>
    <property type="evidence" value="ECO:0007669"/>
    <property type="project" value="UniProtKB-SubCell"/>
</dbReference>